<keyword evidence="2" id="KW-0808">Transferase</keyword>
<dbReference type="PANTHER" id="PTHR42912">
    <property type="entry name" value="METHYLTRANSFERASE"/>
    <property type="match status" value="1"/>
</dbReference>
<accession>A0ABT5WTB9</accession>
<dbReference type="GO" id="GO:0032259">
    <property type="term" value="P:methylation"/>
    <property type="evidence" value="ECO:0007669"/>
    <property type="project" value="UniProtKB-KW"/>
</dbReference>
<dbReference type="SUPFAM" id="SSF53335">
    <property type="entry name" value="S-adenosyl-L-methionine-dependent methyltransferases"/>
    <property type="match status" value="1"/>
</dbReference>
<dbReference type="GO" id="GO:0008168">
    <property type="term" value="F:methyltransferase activity"/>
    <property type="evidence" value="ECO:0007669"/>
    <property type="project" value="UniProtKB-KW"/>
</dbReference>
<dbReference type="PANTHER" id="PTHR42912:SF80">
    <property type="entry name" value="METHYLTRANSFERASE DOMAIN-CONTAINING PROTEIN"/>
    <property type="match status" value="1"/>
</dbReference>
<sequence length="214" mass="23687">MDTVMRTEGVAAAYDRWAPVYDLVFGNVFKSGRQQAIEAAEAVGGRVLEVGVGTGISLPLYDRRLKLTGIDIADAMLDKARDRVREQKLDNVEDLAVMDAENLRYEADSFDVVVAQYVVTAVPNPEAALDEFVRVLKPGGEIIITTRIGANKGVRGGIEKALMPLTSRLGWRTEFPMSRYEAWARAHPRVTLIEHRPLPPLGHFSLLRYGKLPG</sequence>
<dbReference type="InterPro" id="IPR050508">
    <property type="entry name" value="Methyltransf_Superfamily"/>
</dbReference>
<organism evidence="2 3">
    <name type="scientific">Novosphingobium album</name>
    <name type="common">ex Liu et al. 2023</name>
    <dbReference type="NCBI Taxonomy" id="3031130"/>
    <lineage>
        <taxon>Bacteria</taxon>
        <taxon>Pseudomonadati</taxon>
        <taxon>Pseudomonadota</taxon>
        <taxon>Alphaproteobacteria</taxon>
        <taxon>Sphingomonadales</taxon>
        <taxon>Sphingomonadaceae</taxon>
        <taxon>Novosphingobium</taxon>
    </lineage>
</organism>
<dbReference type="RefSeq" id="WP_275229031.1">
    <property type="nucleotide sequence ID" value="NZ_JARESE010000049.1"/>
</dbReference>
<dbReference type="InterPro" id="IPR013216">
    <property type="entry name" value="Methyltransf_11"/>
</dbReference>
<dbReference type="Proteomes" id="UP001216253">
    <property type="component" value="Unassembled WGS sequence"/>
</dbReference>
<evidence type="ECO:0000313" key="2">
    <source>
        <dbReference type="EMBL" id="MDE8652932.1"/>
    </source>
</evidence>
<comment type="caution">
    <text evidence="2">The sequence shown here is derived from an EMBL/GenBank/DDBJ whole genome shotgun (WGS) entry which is preliminary data.</text>
</comment>
<dbReference type="Gene3D" id="3.40.50.150">
    <property type="entry name" value="Vaccinia Virus protein VP39"/>
    <property type="match status" value="1"/>
</dbReference>
<keyword evidence="3" id="KW-1185">Reference proteome</keyword>
<evidence type="ECO:0000313" key="3">
    <source>
        <dbReference type="Proteomes" id="UP001216253"/>
    </source>
</evidence>
<feature type="domain" description="Methyltransferase type 11" evidence="1">
    <location>
        <begin position="48"/>
        <end position="144"/>
    </location>
</feature>
<evidence type="ECO:0000259" key="1">
    <source>
        <dbReference type="Pfam" id="PF08241"/>
    </source>
</evidence>
<gene>
    <name evidence="2" type="ORF">PYV00_14585</name>
</gene>
<dbReference type="Pfam" id="PF08241">
    <property type="entry name" value="Methyltransf_11"/>
    <property type="match status" value="1"/>
</dbReference>
<name>A0ABT5WTB9_9SPHN</name>
<protein>
    <submittedName>
        <fullName evidence="2">Methyltransferase domain-containing protein</fullName>
    </submittedName>
</protein>
<reference evidence="2 3" key="1">
    <citation type="submission" date="2023-03" db="EMBL/GenBank/DDBJ databases">
        <title>NovoSphingobium album sp. nov. isolated from polycyclic aromatic hydrocarbons- and heavy-metal polluted soil.</title>
        <authorList>
            <person name="Liu Z."/>
            <person name="Wang K."/>
        </authorList>
    </citation>
    <scope>NUCLEOTIDE SEQUENCE [LARGE SCALE GENOMIC DNA]</scope>
    <source>
        <strain evidence="2 3">H3SJ31-1</strain>
    </source>
</reference>
<dbReference type="EMBL" id="JARESE010000049">
    <property type="protein sequence ID" value="MDE8652932.1"/>
    <property type="molecule type" value="Genomic_DNA"/>
</dbReference>
<proteinExistence type="predicted"/>
<keyword evidence="2" id="KW-0489">Methyltransferase</keyword>
<dbReference type="InterPro" id="IPR029063">
    <property type="entry name" value="SAM-dependent_MTases_sf"/>
</dbReference>
<dbReference type="CDD" id="cd02440">
    <property type="entry name" value="AdoMet_MTases"/>
    <property type="match status" value="1"/>
</dbReference>